<gene>
    <name evidence="11" type="ORF">NITMOv2_4399</name>
</gene>
<feature type="transmembrane region" description="Helical" evidence="10">
    <location>
        <begin position="219"/>
        <end position="238"/>
    </location>
</feature>
<keyword evidence="5" id="KW-0573">Peptidoglycan synthesis</keyword>
<keyword evidence="3 10" id="KW-0812">Transmembrane</keyword>
<evidence type="ECO:0000256" key="8">
    <source>
        <dbReference type="ARBA" id="ARBA00060041"/>
    </source>
</evidence>
<dbReference type="RefSeq" id="WP_053381576.1">
    <property type="nucleotide sequence ID" value="NZ_CP011801.1"/>
</dbReference>
<keyword evidence="2" id="KW-1003">Cell membrane</keyword>
<keyword evidence="6 10" id="KW-1133">Transmembrane helix</keyword>
<dbReference type="GO" id="GO:0005886">
    <property type="term" value="C:plasma membrane"/>
    <property type="evidence" value="ECO:0007669"/>
    <property type="project" value="UniProtKB-SubCell"/>
</dbReference>
<dbReference type="InterPro" id="IPR004268">
    <property type="entry name" value="MurJ"/>
</dbReference>
<comment type="function">
    <text evidence="8">Involved in peptidoglycan biosynthesis. Transports lipid-linked peptidoglycan precursors from the inner to the outer leaflet of the cytoplasmic membrane.</text>
</comment>
<evidence type="ECO:0000256" key="10">
    <source>
        <dbReference type="SAM" id="Phobius"/>
    </source>
</evidence>
<evidence type="ECO:0000313" key="12">
    <source>
        <dbReference type="Proteomes" id="UP000069205"/>
    </source>
</evidence>
<feature type="transmembrane region" description="Helical" evidence="10">
    <location>
        <begin position="291"/>
        <end position="318"/>
    </location>
</feature>
<accession>A0A0K2GIS8</accession>
<feature type="transmembrane region" description="Helical" evidence="10">
    <location>
        <begin position="40"/>
        <end position="58"/>
    </location>
</feature>
<feature type="transmembrane region" description="Helical" evidence="10">
    <location>
        <begin position="78"/>
        <end position="102"/>
    </location>
</feature>
<dbReference type="PANTHER" id="PTHR47019">
    <property type="entry name" value="LIPID II FLIPPASE MURJ"/>
    <property type="match status" value="1"/>
</dbReference>
<dbReference type="GO" id="GO:0034204">
    <property type="term" value="P:lipid translocation"/>
    <property type="evidence" value="ECO:0007669"/>
    <property type="project" value="TreeGrafter"/>
</dbReference>
<dbReference type="Pfam" id="PF03023">
    <property type="entry name" value="MurJ"/>
    <property type="match status" value="1"/>
</dbReference>
<evidence type="ECO:0000256" key="5">
    <source>
        <dbReference type="ARBA" id="ARBA00022984"/>
    </source>
</evidence>
<evidence type="ECO:0000313" key="11">
    <source>
        <dbReference type="EMBL" id="ALA60774.1"/>
    </source>
</evidence>
<dbReference type="GO" id="GO:0008360">
    <property type="term" value="P:regulation of cell shape"/>
    <property type="evidence" value="ECO:0007669"/>
    <property type="project" value="UniProtKB-KW"/>
</dbReference>
<evidence type="ECO:0000256" key="9">
    <source>
        <dbReference type="ARBA" id="ARBA00061532"/>
    </source>
</evidence>
<feature type="transmembrane region" description="Helical" evidence="10">
    <location>
        <begin position="158"/>
        <end position="187"/>
    </location>
</feature>
<keyword evidence="12" id="KW-1185">Reference proteome</keyword>
<evidence type="ECO:0000256" key="7">
    <source>
        <dbReference type="ARBA" id="ARBA00023136"/>
    </source>
</evidence>
<evidence type="ECO:0000256" key="2">
    <source>
        <dbReference type="ARBA" id="ARBA00022475"/>
    </source>
</evidence>
<dbReference type="PATRIC" id="fig|42253.5.peg.4340"/>
<dbReference type="PANTHER" id="PTHR47019:SF1">
    <property type="entry name" value="LIPID II FLIPPASE MURJ"/>
    <property type="match status" value="1"/>
</dbReference>
<feature type="transmembrane region" description="Helical" evidence="10">
    <location>
        <begin position="194"/>
        <end position="213"/>
    </location>
</feature>
<name>A0A0K2GIS8_NITMO</name>
<reference evidence="11 12" key="1">
    <citation type="journal article" date="2015" name="Proc. Natl. Acad. Sci. U.S.A.">
        <title>Expanded metabolic versatility of ubiquitous nitrite-oxidizing bacteria from the genus Nitrospira.</title>
        <authorList>
            <person name="Koch H."/>
            <person name="Lucker S."/>
            <person name="Albertsen M."/>
            <person name="Kitzinger K."/>
            <person name="Herbold C."/>
            <person name="Spieck E."/>
            <person name="Nielsen P.H."/>
            <person name="Wagner M."/>
            <person name="Daims H."/>
        </authorList>
    </citation>
    <scope>NUCLEOTIDE SEQUENCE [LARGE SCALE GENOMIC DNA]</scope>
    <source>
        <strain evidence="11 12">NSP M-1</strain>
    </source>
</reference>
<evidence type="ECO:0000256" key="6">
    <source>
        <dbReference type="ARBA" id="ARBA00022989"/>
    </source>
</evidence>
<feature type="transmembrane region" description="Helical" evidence="10">
    <location>
        <begin position="382"/>
        <end position="404"/>
    </location>
</feature>
<evidence type="ECO:0000256" key="1">
    <source>
        <dbReference type="ARBA" id="ARBA00004651"/>
    </source>
</evidence>
<dbReference type="AlphaFoldDB" id="A0A0K2GIS8"/>
<feature type="transmembrane region" description="Helical" evidence="10">
    <location>
        <begin position="123"/>
        <end position="146"/>
    </location>
</feature>
<dbReference type="OrthoDB" id="9804143at2"/>
<organism evidence="11 12">
    <name type="scientific">Nitrospira moscoviensis</name>
    <dbReference type="NCBI Taxonomy" id="42253"/>
    <lineage>
        <taxon>Bacteria</taxon>
        <taxon>Pseudomonadati</taxon>
        <taxon>Nitrospirota</taxon>
        <taxon>Nitrospiria</taxon>
        <taxon>Nitrospirales</taxon>
        <taxon>Nitrospiraceae</taxon>
        <taxon>Nitrospira</taxon>
    </lineage>
</organism>
<keyword evidence="7 10" id="KW-0472">Membrane</keyword>
<comment type="subcellular location">
    <subcellularLocation>
        <location evidence="1">Cell membrane</location>
        <topology evidence="1">Multi-pass membrane protein</topology>
    </subcellularLocation>
</comment>
<feature type="transmembrane region" description="Helical" evidence="10">
    <location>
        <begin position="258"/>
        <end position="279"/>
    </location>
</feature>
<proteinExistence type="inferred from homology"/>
<feature type="transmembrane region" description="Helical" evidence="10">
    <location>
        <begin position="411"/>
        <end position="434"/>
    </location>
</feature>
<evidence type="ECO:0000256" key="4">
    <source>
        <dbReference type="ARBA" id="ARBA00022960"/>
    </source>
</evidence>
<feature type="transmembrane region" description="Helical" evidence="10">
    <location>
        <begin position="440"/>
        <end position="458"/>
    </location>
</feature>
<evidence type="ECO:0000256" key="3">
    <source>
        <dbReference type="ARBA" id="ARBA00022692"/>
    </source>
</evidence>
<sequence>MNRLRTGGGWLGMRQSATYPMALARGWVDRVRAAHADHHAIARGMAWVVLFVVVGKIAGAAKEMAVAWRYGVREEVDAYLFLFNLVTWPTGVWFSVLAAVLVPLAARLRREPSVEVPLFRAELLGLTLFLGVALGGVAWIGLPWLLTRSWVGLPATTAALAVGMVGPLALLIPLGVLISLFSAWIMAAGQHANTLLESVPALVILAALLAFPIGGAEPLVWGTIAGSVCHLGSVAAVLKRRGEVEAPRVTRASSQWPVFWQGFGLMLAGQSLMTSLGIVDQFFAASLGTGAIAALGYANRILGLILSLGAMAVARATLPVFSQASAQEGRQIQSVVAQWVRLLFMLGVAATLIGWWLAPWAVRLLFERGAFTAADTDVVAEVVRYGLAQLPFYCAALVLASYASSQGRYRVLFWSGAIAVGSKMIANAVLIPLLGIKGIALAWGVVYALNAQFFLLTLRRPT</sequence>
<dbReference type="InterPro" id="IPR051050">
    <property type="entry name" value="Lipid_II_flippase_MurJ/MviN"/>
</dbReference>
<dbReference type="EMBL" id="CP011801">
    <property type="protein sequence ID" value="ALA60774.1"/>
    <property type="molecule type" value="Genomic_DNA"/>
</dbReference>
<feature type="transmembrane region" description="Helical" evidence="10">
    <location>
        <begin position="339"/>
        <end position="362"/>
    </location>
</feature>
<keyword evidence="4" id="KW-0133">Cell shape</keyword>
<comment type="similarity">
    <text evidence="9">Belongs to the MurJ/MviN family.</text>
</comment>
<dbReference type="GO" id="GO:0015648">
    <property type="term" value="F:lipid-linked peptidoglycan transporter activity"/>
    <property type="evidence" value="ECO:0007669"/>
    <property type="project" value="TreeGrafter"/>
</dbReference>
<dbReference type="GO" id="GO:0009252">
    <property type="term" value="P:peptidoglycan biosynthetic process"/>
    <property type="evidence" value="ECO:0007669"/>
    <property type="project" value="UniProtKB-KW"/>
</dbReference>
<protein>
    <submittedName>
        <fullName evidence="11">Putative membrane protein</fullName>
    </submittedName>
</protein>
<dbReference type="KEGG" id="nmv:NITMOv2_4399"/>
<dbReference type="STRING" id="42253.NITMOv2_4399"/>
<dbReference type="Proteomes" id="UP000069205">
    <property type="component" value="Chromosome"/>
</dbReference>